<name>A0A0F9J577_9ZZZZ</name>
<gene>
    <name evidence="2" type="ORF">LCGC14_1496780</name>
</gene>
<protein>
    <submittedName>
        <fullName evidence="2">Uncharacterized protein</fullName>
    </submittedName>
</protein>
<proteinExistence type="predicted"/>
<feature type="region of interest" description="Disordered" evidence="1">
    <location>
        <begin position="20"/>
        <end position="65"/>
    </location>
</feature>
<reference evidence="2" key="1">
    <citation type="journal article" date="2015" name="Nature">
        <title>Complex archaea that bridge the gap between prokaryotes and eukaryotes.</title>
        <authorList>
            <person name="Spang A."/>
            <person name="Saw J.H."/>
            <person name="Jorgensen S.L."/>
            <person name="Zaremba-Niedzwiedzka K."/>
            <person name="Martijn J."/>
            <person name="Lind A.E."/>
            <person name="van Eijk R."/>
            <person name="Schleper C."/>
            <person name="Guy L."/>
            <person name="Ettema T.J."/>
        </authorList>
    </citation>
    <scope>NUCLEOTIDE SEQUENCE</scope>
</reference>
<organism evidence="2">
    <name type="scientific">marine sediment metagenome</name>
    <dbReference type="NCBI Taxonomy" id="412755"/>
    <lineage>
        <taxon>unclassified sequences</taxon>
        <taxon>metagenomes</taxon>
        <taxon>ecological metagenomes</taxon>
    </lineage>
</organism>
<evidence type="ECO:0000256" key="1">
    <source>
        <dbReference type="SAM" id="MobiDB-lite"/>
    </source>
</evidence>
<accession>A0A0F9J577</accession>
<comment type="caution">
    <text evidence="2">The sequence shown here is derived from an EMBL/GenBank/DDBJ whole genome shotgun (WGS) entry which is preliminary data.</text>
</comment>
<dbReference type="AlphaFoldDB" id="A0A0F9J577"/>
<sequence>MSEKLEGAYVQAWVWVEAAEFDPGPGPSDAEKEAAARDAAQQTHHRDGELEIDDDAKVSLSYESG</sequence>
<evidence type="ECO:0000313" key="2">
    <source>
        <dbReference type="EMBL" id="KKM64889.1"/>
    </source>
</evidence>
<dbReference type="EMBL" id="LAZR01010817">
    <property type="protein sequence ID" value="KKM64889.1"/>
    <property type="molecule type" value="Genomic_DNA"/>
</dbReference>